<dbReference type="EMBL" id="JH687552">
    <property type="protein sequence ID" value="EIN04823.1"/>
    <property type="molecule type" value="Genomic_DNA"/>
</dbReference>
<dbReference type="Proteomes" id="UP000054196">
    <property type="component" value="Unassembled WGS sequence"/>
</dbReference>
<feature type="region of interest" description="Disordered" evidence="1">
    <location>
        <begin position="54"/>
        <end position="137"/>
    </location>
</feature>
<dbReference type="HOGENOM" id="CLU_1866169_0_0_1"/>
<accession>R7S3P6</accession>
<evidence type="ECO:0000313" key="3">
    <source>
        <dbReference type="Proteomes" id="UP000054196"/>
    </source>
</evidence>
<gene>
    <name evidence="2" type="ORF">PUNSTDRAFT_138023</name>
</gene>
<protein>
    <submittedName>
        <fullName evidence="2">Uncharacterized protein</fullName>
    </submittedName>
</protein>
<reference evidence="3" key="1">
    <citation type="journal article" date="2012" name="Science">
        <title>The Paleozoic origin of enzymatic lignin decomposition reconstructed from 31 fungal genomes.</title>
        <authorList>
            <person name="Floudas D."/>
            <person name="Binder M."/>
            <person name="Riley R."/>
            <person name="Barry K."/>
            <person name="Blanchette R.A."/>
            <person name="Henrissat B."/>
            <person name="Martinez A.T."/>
            <person name="Otillar R."/>
            <person name="Spatafora J.W."/>
            <person name="Yadav J.S."/>
            <person name="Aerts A."/>
            <person name="Benoit I."/>
            <person name="Boyd A."/>
            <person name="Carlson A."/>
            <person name="Copeland A."/>
            <person name="Coutinho P.M."/>
            <person name="de Vries R.P."/>
            <person name="Ferreira P."/>
            <person name="Findley K."/>
            <person name="Foster B."/>
            <person name="Gaskell J."/>
            <person name="Glotzer D."/>
            <person name="Gorecki P."/>
            <person name="Heitman J."/>
            <person name="Hesse C."/>
            <person name="Hori C."/>
            <person name="Igarashi K."/>
            <person name="Jurgens J.A."/>
            <person name="Kallen N."/>
            <person name="Kersten P."/>
            <person name="Kohler A."/>
            <person name="Kuees U."/>
            <person name="Kumar T.K.A."/>
            <person name="Kuo A."/>
            <person name="LaButti K."/>
            <person name="Larrondo L.F."/>
            <person name="Lindquist E."/>
            <person name="Ling A."/>
            <person name="Lombard V."/>
            <person name="Lucas S."/>
            <person name="Lundell T."/>
            <person name="Martin R."/>
            <person name="McLaughlin D.J."/>
            <person name="Morgenstern I."/>
            <person name="Morin E."/>
            <person name="Murat C."/>
            <person name="Nagy L.G."/>
            <person name="Nolan M."/>
            <person name="Ohm R.A."/>
            <person name="Patyshakuliyeva A."/>
            <person name="Rokas A."/>
            <person name="Ruiz-Duenas F.J."/>
            <person name="Sabat G."/>
            <person name="Salamov A."/>
            <person name="Samejima M."/>
            <person name="Schmutz J."/>
            <person name="Slot J.C."/>
            <person name="St John F."/>
            <person name="Stenlid J."/>
            <person name="Sun H."/>
            <person name="Sun S."/>
            <person name="Syed K."/>
            <person name="Tsang A."/>
            <person name="Wiebenga A."/>
            <person name="Young D."/>
            <person name="Pisabarro A."/>
            <person name="Eastwood D.C."/>
            <person name="Martin F."/>
            <person name="Cullen D."/>
            <person name="Grigoriev I.V."/>
            <person name="Hibbett D.S."/>
        </authorList>
    </citation>
    <scope>NUCLEOTIDE SEQUENCE [LARGE SCALE GENOMIC DNA]</scope>
    <source>
        <strain evidence="3">HHB-11173 SS5</strain>
    </source>
</reference>
<dbReference type="GeneID" id="18879970"/>
<dbReference type="KEGG" id="psq:PUNSTDRAFT_138023"/>
<evidence type="ECO:0000256" key="1">
    <source>
        <dbReference type="SAM" id="MobiDB-lite"/>
    </source>
</evidence>
<evidence type="ECO:0000313" key="2">
    <source>
        <dbReference type="EMBL" id="EIN04823.1"/>
    </source>
</evidence>
<sequence>MVGNVRGGMQPSICDDLISYLAAASPGDPDIRRLFQKKTSMHCEAGNCALCRSLNAIPPTHTNGAEPPHQPREHVERTTSSTSTDDADHNDRASSATHEHTTSKLDKLRRWAFKATSSAVEVKESDPDGRKSLDLLG</sequence>
<keyword evidence="3" id="KW-1185">Reference proteome</keyword>
<dbReference type="RefSeq" id="XP_007387746.1">
    <property type="nucleotide sequence ID" value="XM_007387684.1"/>
</dbReference>
<feature type="compositionally biased region" description="Basic and acidic residues" evidence="1">
    <location>
        <begin position="121"/>
        <end position="137"/>
    </location>
</feature>
<dbReference type="AlphaFoldDB" id="R7S3P6"/>
<proteinExistence type="predicted"/>
<name>R7S3P6_PUNST</name>
<feature type="compositionally biased region" description="Basic and acidic residues" evidence="1">
    <location>
        <begin position="86"/>
        <end position="109"/>
    </location>
</feature>
<organism evidence="2 3">
    <name type="scientific">Punctularia strigosozonata (strain HHB-11173)</name>
    <name type="common">White-rot fungus</name>
    <dbReference type="NCBI Taxonomy" id="741275"/>
    <lineage>
        <taxon>Eukaryota</taxon>
        <taxon>Fungi</taxon>
        <taxon>Dikarya</taxon>
        <taxon>Basidiomycota</taxon>
        <taxon>Agaricomycotina</taxon>
        <taxon>Agaricomycetes</taxon>
        <taxon>Corticiales</taxon>
        <taxon>Punctulariaceae</taxon>
        <taxon>Punctularia</taxon>
    </lineage>
</organism>